<dbReference type="Gene3D" id="1.10.1900.10">
    <property type="entry name" value="c-terminal domain of poly(a) binding protein"/>
    <property type="match status" value="1"/>
</dbReference>
<dbReference type="InterPro" id="IPR036053">
    <property type="entry name" value="PABP-dom"/>
</dbReference>
<feature type="region of interest" description="Disordered" evidence="1">
    <location>
        <begin position="65"/>
        <end position="132"/>
    </location>
</feature>
<name>A0ABN9XXI6_9DINO</name>
<feature type="compositionally biased region" description="Gly residues" evidence="1">
    <location>
        <begin position="108"/>
        <end position="122"/>
    </location>
</feature>
<evidence type="ECO:0000259" key="2">
    <source>
        <dbReference type="Pfam" id="PF00658"/>
    </source>
</evidence>
<proteinExistence type="predicted"/>
<evidence type="ECO:0000313" key="3">
    <source>
        <dbReference type="EMBL" id="CAK0904793.1"/>
    </source>
</evidence>
<dbReference type="Pfam" id="PF00658">
    <property type="entry name" value="MLLE"/>
    <property type="match status" value="1"/>
</dbReference>
<accession>A0ABN9XXI6</accession>
<dbReference type="InterPro" id="IPR002004">
    <property type="entry name" value="PABP_HYD_C"/>
</dbReference>
<dbReference type="SUPFAM" id="SSF63570">
    <property type="entry name" value="PABC (PABP) domain"/>
    <property type="match status" value="1"/>
</dbReference>
<protein>
    <recommendedName>
        <fullName evidence="2">PABC domain-containing protein</fullName>
    </recommendedName>
</protein>
<gene>
    <name evidence="3" type="ORF">PCOR1329_LOCUS80718</name>
</gene>
<dbReference type="Proteomes" id="UP001189429">
    <property type="component" value="Unassembled WGS sequence"/>
</dbReference>
<feature type="domain" description="PABC" evidence="2">
    <location>
        <begin position="14"/>
        <end position="66"/>
    </location>
</feature>
<sequence length="264" mass="28627">EEDKAGQQQDEACQQEDEANLRQSIGEQLYVLVQNIVRDAPAKQVPAFLVAQKITGMLLELPEPELARPGRGAPPAEKSWRSASPRPRRTSARARASCDRAGPRHGPRGGGGTEELGLGRGRGLAAAGSPPAPSVDHSAALAQFKLARRVHAEEFAAARRGRSSDLHRAAVWCAVIVFSSSGHGLRRTVWLRIFLTVEGDVLVHEDSSELAGTGESIWPWSFCAMESLCACPLVMVRGRQRCGSDMYGLFLCCHDQSRVLRRGA</sequence>
<comment type="caution">
    <text evidence="3">The sequence shown here is derived from an EMBL/GenBank/DDBJ whole genome shotgun (WGS) entry which is preliminary data.</text>
</comment>
<evidence type="ECO:0000256" key="1">
    <source>
        <dbReference type="SAM" id="MobiDB-lite"/>
    </source>
</evidence>
<reference evidence="3" key="1">
    <citation type="submission" date="2023-10" db="EMBL/GenBank/DDBJ databases">
        <authorList>
            <person name="Chen Y."/>
            <person name="Shah S."/>
            <person name="Dougan E. K."/>
            <person name="Thang M."/>
            <person name="Chan C."/>
        </authorList>
    </citation>
    <scope>NUCLEOTIDE SEQUENCE [LARGE SCALE GENOMIC DNA]</scope>
</reference>
<keyword evidence="4" id="KW-1185">Reference proteome</keyword>
<evidence type="ECO:0000313" key="4">
    <source>
        <dbReference type="Proteomes" id="UP001189429"/>
    </source>
</evidence>
<organism evidence="3 4">
    <name type="scientific">Prorocentrum cordatum</name>
    <dbReference type="NCBI Taxonomy" id="2364126"/>
    <lineage>
        <taxon>Eukaryota</taxon>
        <taxon>Sar</taxon>
        <taxon>Alveolata</taxon>
        <taxon>Dinophyceae</taxon>
        <taxon>Prorocentrales</taxon>
        <taxon>Prorocentraceae</taxon>
        <taxon>Prorocentrum</taxon>
    </lineage>
</organism>
<dbReference type="EMBL" id="CAUYUJ010021462">
    <property type="protein sequence ID" value="CAK0904793.1"/>
    <property type="molecule type" value="Genomic_DNA"/>
</dbReference>
<feature type="non-terminal residue" evidence="3">
    <location>
        <position position="1"/>
    </location>
</feature>